<evidence type="ECO:0000256" key="2">
    <source>
        <dbReference type="ARBA" id="ARBA00023002"/>
    </source>
</evidence>
<dbReference type="NCBIfam" id="NF005559">
    <property type="entry name" value="PRK07231.1"/>
    <property type="match status" value="1"/>
</dbReference>
<protein>
    <submittedName>
        <fullName evidence="4">3-oxoacyl-[acyl-carrier-protein] reductase FabG</fullName>
        <ecNumber evidence="4">1.1.1.100</ecNumber>
    </submittedName>
</protein>
<dbReference type="PROSITE" id="PS00061">
    <property type="entry name" value="ADH_SHORT"/>
    <property type="match status" value="1"/>
</dbReference>
<evidence type="ECO:0000313" key="5">
    <source>
        <dbReference type="Proteomes" id="UP000319908"/>
    </source>
</evidence>
<name>A0A5C6BF35_9BACT</name>
<dbReference type="FunFam" id="3.40.50.720:FF:000084">
    <property type="entry name" value="Short-chain dehydrogenase reductase"/>
    <property type="match status" value="1"/>
</dbReference>
<dbReference type="GO" id="GO:0004316">
    <property type="term" value="F:3-oxoacyl-[acyl-carrier-protein] reductase (NADPH) activity"/>
    <property type="evidence" value="ECO:0007669"/>
    <property type="project" value="UniProtKB-EC"/>
</dbReference>
<evidence type="ECO:0000256" key="1">
    <source>
        <dbReference type="ARBA" id="ARBA00006484"/>
    </source>
</evidence>
<dbReference type="PANTHER" id="PTHR43639">
    <property type="entry name" value="OXIDOREDUCTASE, SHORT-CHAIN DEHYDROGENASE/REDUCTASE FAMILY (AFU_ORTHOLOGUE AFUA_5G02870)"/>
    <property type="match status" value="1"/>
</dbReference>
<dbReference type="Gene3D" id="3.40.50.720">
    <property type="entry name" value="NAD(P)-binding Rossmann-like Domain"/>
    <property type="match status" value="1"/>
</dbReference>
<dbReference type="Proteomes" id="UP000319908">
    <property type="component" value="Unassembled WGS sequence"/>
</dbReference>
<keyword evidence="2 4" id="KW-0560">Oxidoreductase</keyword>
<sequence>MMLKLKNRVAVVTGGSKGIGAAIAKELSAAGAVVAVNYHRDKTGANAVTEKIEESGGQAISIQGDVSNSDDLRRMLAEVTDACGSLDIVVNNAGVYQPMNLEEVTEYEFHREFNTNVLGPLMVIQESLPRFGENGGSIINIGSGASKMCPPGYSIYAASKSALDAITRVLAKELAPRGIRVNSVNPGATLSEGTKSAGLYGTGSDFEQQLVARTPLGRIGTPPDIAKVVAFLASDDACWLTGEVILASGGLR</sequence>
<dbReference type="EMBL" id="SJPU01000004">
    <property type="protein sequence ID" value="TWU10257.1"/>
    <property type="molecule type" value="Genomic_DNA"/>
</dbReference>
<evidence type="ECO:0000259" key="3">
    <source>
        <dbReference type="SMART" id="SM00822"/>
    </source>
</evidence>
<reference evidence="4 5" key="1">
    <citation type="journal article" date="2020" name="Antonie Van Leeuwenhoek">
        <title>Rhodopirellula heiligendammensis sp. nov., Rhodopirellula pilleata sp. nov., and Rhodopirellula solitaria sp. nov. isolated from natural or artificial marine surfaces in Northern Germany and California, USA, and emended description of the genus Rhodopirellula.</title>
        <authorList>
            <person name="Kallscheuer N."/>
            <person name="Wiegand S."/>
            <person name="Jogler M."/>
            <person name="Boedeker C."/>
            <person name="Peeters S.H."/>
            <person name="Rast P."/>
            <person name="Heuer A."/>
            <person name="Jetten M.S.M."/>
            <person name="Rohde M."/>
            <person name="Jogler C."/>
        </authorList>
    </citation>
    <scope>NUCLEOTIDE SEQUENCE [LARGE SCALE GENOMIC DNA]</scope>
    <source>
        <strain evidence="4 5">Poly21</strain>
    </source>
</reference>
<dbReference type="Pfam" id="PF13561">
    <property type="entry name" value="adh_short_C2"/>
    <property type="match status" value="1"/>
</dbReference>
<dbReference type="PANTHER" id="PTHR43639:SF1">
    <property type="entry name" value="SHORT-CHAIN DEHYDROGENASE_REDUCTASE FAMILY PROTEIN"/>
    <property type="match status" value="1"/>
</dbReference>
<dbReference type="SMART" id="SM00822">
    <property type="entry name" value="PKS_KR"/>
    <property type="match status" value="1"/>
</dbReference>
<gene>
    <name evidence="4" type="primary">fabG_6</name>
    <name evidence="4" type="ORF">Poly21_52280</name>
</gene>
<proteinExistence type="inferred from homology"/>
<dbReference type="SUPFAM" id="SSF51735">
    <property type="entry name" value="NAD(P)-binding Rossmann-fold domains"/>
    <property type="match status" value="1"/>
</dbReference>
<keyword evidence="5" id="KW-1185">Reference proteome</keyword>
<dbReference type="AlphaFoldDB" id="A0A5C6BF35"/>
<dbReference type="InterPro" id="IPR002347">
    <property type="entry name" value="SDR_fam"/>
</dbReference>
<dbReference type="InterPro" id="IPR036291">
    <property type="entry name" value="NAD(P)-bd_dom_sf"/>
</dbReference>
<dbReference type="RefSeq" id="WP_302120486.1">
    <property type="nucleotide sequence ID" value="NZ_SJPU01000004.1"/>
</dbReference>
<dbReference type="InterPro" id="IPR057326">
    <property type="entry name" value="KR_dom"/>
</dbReference>
<evidence type="ECO:0000313" key="4">
    <source>
        <dbReference type="EMBL" id="TWU10257.1"/>
    </source>
</evidence>
<comment type="caution">
    <text evidence="4">The sequence shown here is derived from an EMBL/GenBank/DDBJ whole genome shotgun (WGS) entry which is preliminary data.</text>
</comment>
<dbReference type="PRINTS" id="PR00081">
    <property type="entry name" value="GDHRDH"/>
</dbReference>
<organism evidence="4 5">
    <name type="scientific">Allorhodopirellula heiligendammensis</name>
    <dbReference type="NCBI Taxonomy" id="2714739"/>
    <lineage>
        <taxon>Bacteria</taxon>
        <taxon>Pseudomonadati</taxon>
        <taxon>Planctomycetota</taxon>
        <taxon>Planctomycetia</taxon>
        <taxon>Pirellulales</taxon>
        <taxon>Pirellulaceae</taxon>
        <taxon>Allorhodopirellula</taxon>
    </lineage>
</organism>
<dbReference type="InterPro" id="IPR020904">
    <property type="entry name" value="Sc_DH/Rdtase_CS"/>
</dbReference>
<dbReference type="PRINTS" id="PR00080">
    <property type="entry name" value="SDRFAMILY"/>
</dbReference>
<feature type="domain" description="Ketoreductase" evidence="3">
    <location>
        <begin position="8"/>
        <end position="193"/>
    </location>
</feature>
<dbReference type="EC" id="1.1.1.100" evidence="4"/>
<accession>A0A5C6BF35</accession>
<comment type="similarity">
    <text evidence="1">Belongs to the short-chain dehydrogenases/reductases (SDR) family.</text>
</comment>